<dbReference type="Proteomes" id="UP000717696">
    <property type="component" value="Unassembled WGS sequence"/>
</dbReference>
<feature type="chain" id="PRO_5040158836" evidence="6">
    <location>
        <begin position="18"/>
        <end position="470"/>
    </location>
</feature>
<keyword evidence="4" id="KW-0378">Hydrolase</keyword>
<feature type="domain" description="Peptidase A1" evidence="7">
    <location>
        <begin position="127"/>
        <end position="435"/>
    </location>
</feature>
<comment type="similarity">
    <text evidence="1">Belongs to the peptidase A1 family.</text>
</comment>
<protein>
    <submittedName>
        <fullName evidence="8">Aspartic peptidase domain-containing protein</fullName>
    </submittedName>
</protein>
<evidence type="ECO:0000313" key="9">
    <source>
        <dbReference type="Proteomes" id="UP000717696"/>
    </source>
</evidence>
<dbReference type="Pfam" id="PF00026">
    <property type="entry name" value="Asp"/>
    <property type="match status" value="1"/>
</dbReference>
<keyword evidence="9" id="KW-1185">Reference proteome</keyword>
<feature type="active site" evidence="5">
    <location>
        <position position="145"/>
    </location>
</feature>
<gene>
    <name evidence="8" type="ORF">B0J13DRAFT_1572</name>
</gene>
<keyword evidence="2" id="KW-0645">Protease</keyword>
<dbReference type="PANTHER" id="PTHR47966">
    <property type="entry name" value="BETA-SITE APP-CLEAVING ENZYME, ISOFORM A-RELATED"/>
    <property type="match status" value="1"/>
</dbReference>
<feature type="signal peptide" evidence="6">
    <location>
        <begin position="1"/>
        <end position="17"/>
    </location>
</feature>
<dbReference type="InterPro" id="IPR001461">
    <property type="entry name" value="Aspartic_peptidase_A1"/>
</dbReference>
<dbReference type="PROSITE" id="PS51767">
    <property type="entry name" value="PEPTIDASE_A1"/>
    <property type="match status" value="1"/>
</dbReference>
<keyword evidence="3" id="KW-0064">Aspartyl protease</keyword>
<evidence type="ECO:0000256" key="4">
    <source>
        <dbReference type="ARBA" id="ARBA00022801"/>
    </source>
</evidence>
<evidence type="ECO:0000256" key="6">
    <source>
        <dbReference type="SAM" id="SignalP"/>
    </source>
</evidence>
<comment type="caution">
    <text evidence="8">The sequence shown here is derived from an EMBL/GenBank/DDBJ whole genome shotgun (WGS) entry which is preliminary data.</text>
</comment>
<accession>A0A9P9FG25</accession>
<proteinExistence type="inferred from homology"/>
<dbReference type="Gene3D" id="2.40.70.10">
    <property type="entry name" value="Acid Proteases"/>
    <property type="match status" value="2"/>
</dbReference>
<dbReference type="SUPFAM" id="SSF50630">
    <property type="entry name" value="Acid proteases"/>
    <property type="match status" value="1"/>
</dbReference>
<dbReference type="OrthoDB" id="2747330at2759"/>
<dbReference type="CDD" id="cd06097">
    <property type="entry name" value="Aspergillopepsin_like"/>
    <property type="match status" value="1"/>
</dbReference>
<keyword evidence="6" id="KW-0732">Signal</keyword>
<evidence type="ECO:0000256" key="2">
    <source>
        <dbReference type="ARBA" id="ARBA00022670"/>
    </source>
</evidence>
<name>A0A9P9FG25_9HYPO</name>
<dbReference type="InterPro" id="IPR034163">
    <property type="entry name" value="Aspergillopepsin-like_cat_dom"/>
</dbReference>
<dbReference type="AlphaFoldDB" id="A0A9P9FG25"/>
<dbReference type="PRINTS" id="PR00792">
    <property type="entry name" value="PEPSIN"/>
</dbReference>
<dbReference type="GO" id="GO:0006508">
    <property type="term" value="P:proteolysis"/>
    <property type="evidence" value="ECO:0007669"/>
    <property type="project" value="UniProtKB-KW"/>
</dbReference>
<evidence type="ECO:0000256" key="5">
    <source>
        <dbReference type="PIRSR" id="PIRSR601461-1"/>
    </source>
</evidence>
<dbReference type="EMBL" id="JAGMUU010000001">
    <property type="protein sequence ID" value="KAH7162120.1"/>
    <property type="molecule type" value="Genomic_DNA"/>
</dbReference>
<dbReference type="InterPro" id="IPR033121">
    <property type="entry name" value="PEPTIDASE_A1"/>
</dbReference>
<evidence type="ECO:0000259" key="7">
    <source>
        <dbReference type="PROSITE" id="PS51767"/>
    </source>
</evidence>
<reference evidence="8" key="1">
    <citation type="journal article" date="2021" name="Nat. Commun.">
        <title>Genetic determinants of endophytism in the Arabidopsis root mycobiome.</title>
        <authorList>
            <person name="Mesny F."/>
            <person name="Miyauchi S."/>
            <person name="Thiergart T."/>
            <person name="Pickel B."/>
            <person name="Atanasova L."/>
            <person name="Karlsson M."/>
            <person name="Huettel B."/>
            <person name="Barry K.W."/>
            <person name="Haridas S."/>
            <person name="Chen C."/>
            <person name="Bauer D."/>
            <person name="Andreopoulos W."/>
            <person name="Pangilinan J."/>
            <person name="LaButti K."/>
            <person name="Riley R."/>
            <person name="Lipzen A."/>
            <person name="Clum A."/>
            <person name="Drula E."/>
            <person name="Henrissat B."/>
            <person name="Kohler A."/>
            <person name="Grigoriev I.V."/>
            <person name="Martin F.M."/>
            <person name="Hacquard S."/>
        </authorList>
    </citation>
    <scope>NUCLEOTIDE SEQUENCE</scope>
    <source>
        <strain evidence="8">MPI-CAGE-AT-0021</strain>
    </source>
</reference>
<feature type="active site" evidence="5">
    <location>
        <position position="329"/>
    </location>
</feature>
<evidence type="ECO:0000313" key="8">
    <source>
        <dbReference type="EMBL" id="KAH7162120.1"/>
    </source>
</evidence>
<organism evidence="8 9">
    <name type="scientific">Dactylonectria estremocensis</name>
    <dbReference type="NCBI Taxonomy" id="1079267"/>
    <lineage>
        <taxon>Eukaryota</taxon>
        <taxon>Fungi</taxon>
        <taxon>Dikarya</taxon>
        <taxon>Ascomycota</taxon>
        <taxon>Pezizomycotina</taxon>
        <taxon>Sordariomycetes</taxon>
        <taxon>Hypocreomycetidae</taxon>
        <taxon>Hypocreales</taxon>
        <taxon>Nectriaceae</taxon>
        <taxon>Dactylonectria</taxon>
    </lineage>
</organism>
<sequence length="470" mass="50955">MKLSLLTLTAFGSCVHGSSPCQRYCRSTEEVSGPGYWEEDIPPSHYTRSNPSGKKFVIKEVQNKNYHGLPAPVEMARTYAKYNKSPPPAVAAAVKSINAVTPRIRQASSGMIGTAGAIPSNFYDSEYVVPVKIGTPPQLTYLILDTGSADLWTFTTDTDTSLAIGHILYRPRQSSTKTFLAGFTWGLKYGDGSGASGIVYTDRVSVGGTIARTQAVGSAQKVSAAMAADTFASGIMGMALSPLSSVRPTKQNTYFENIQSSLALPVFTANLKKGIPGTFNFGYIDKNEYRGSVYYSPIASSSPHWQITLSGYQVGTNAYQRSDWVSIVDTGTTLLLAPNRIVNAYYAQVSGAKFDKTMGVMTFPCTATLPDFFFGLGPYRGRVPGFYMNYGPVGRGQCYGGLQTSDGIGFAIMGGILLKAQFVVFNIKAKTIGFANKQPVAQKKQKKTLERGQVDRERIAWRNKRTTLPV</sequence>
<evidence type="ECO:0000256" key="1">
    <source>
        <dbReference type="ARBA" id="ARBA00007447"/>
    </source>
</evidence>
<dbReference type="InterPro" id="IPR021109">
    <property type="entry name" value="Peptidase_aspartic_dom_sf"/>
</dbReference>
<evidence type="ECO:0000256" key="3">
    <source>
        <dbReference type="ARBA" id="ARBA00022750"/>
    </source>
</evidence>
<dbReference type="GO" id="GO:0004190">
    <property type="term" value="F:aspartic-type endopeptidase activity"/>
    <property type="evidence" value="ECO:0007669"/>
    <property type="project" value="UniProtKB-KW"/>
</dbReference>
<dbReference type="PANTHER" id="PTHR47966:SF2">
    <property type="entry name" value="ASPERGILLOPEPSIN-1-RELATED"/>
    <property type="match status" value="1"/>
</dbReference>